<sequence>MDNDSFFAPHFPSFYYPKNKINNLDTFNSNGLLEPSINNNDLDLAFKSQKSQIDSSNYNNGIEINDDGDDGDDNDGDDNDGDDNDGDDNGDRKHLRDPPASILVVTQLFIASLLGLSAVLAFSVMRCRFPNIYMARLNYLSVSNRKFMPPIINTTSLFNWIPIIYKITDQEVLQFAGLDAYVFLGFFKMCIKLLSVCLFFSFTIISPIRYYFTGKYDQGGDDDDDDDDDKNGGGHTNGTHPSYSFDNFHQTNSLKTPQTNLLSGFFESSDFFDPADFKTYLWVYVIFTYVFTLVTQYFLLKQTKDVIKYRQQVLGNQNSITDRTIRLSGIPPELRDERVLKTHIESLNIGKVSSIVICKEWKKLNLLFTKRQEVVGKLELYWSEYLGTKKKDVFNIRPFISSSYALTSSQEPNGNNHFTDNINGNNSNDNESTIDLENNSYHDDSDFNNIQDNFDRMNLNSSISNIYRNFNTNNDHEPERGYSDDYDDEDANNEQPSDTTYANDNSVLSNSTSIHTTGSSVHKSRPLERLGWLGLYGKKVDAIDYYSKQLKIIDEEIQIARDRHYPATPTAFVTMDSVATAQMVAQAVLDPRVHFLITRLAPSPKDIIWENVTLPRKDRLIKVYYITIITGILCVAFILPVSYLATLLNLKTISTFWPDLGHFLKKNQWAQRFVTELLPVYLFTLLNFLIPYLYVWLSSKQGFVSYGEEELSVVSKNFFYVLV</sequence>
<protein>
    <submittedName>
        <fullName evidence="1">Unnamed protein product</fullName>
    </submittedName>
</protein>
<evidence type="ECO:0000313" key="2">
    <source>
        <dbReference type="Proteomes" id="UP001165101"/>
    </source>
</evidence>
<evidence type="ECO:0000313" key="1">
    <source>
        <dbReference type="EMBL" id="GME92956.1"/>
    </source>
</evidence>
<reference evidence="1" key="1">
    <citation type="submission" date="2023-04" db="EMBL/GenBank/DDBJ databases">
        <title>Candida boidinii NBRC 1967.</title>
        <authorList>
            <person name="Ichikawa N."/>
            <person name="Sato H."/>
            <person name="Tonouchi N."/>
        </authorList>
    </citation>
    <scope>NUCLEOTIDE SEQUENCE</scope>
    <source>
        <strain evidence="1">NBRC 1967</strain>
    </source>
</reference>
<gene>
    <name evidence="1" type="ORF">Cboi01_000295200</name>
</gene>
<dbReference type="Proteomes" id="UP001165101">
    <property type="component" value="Unassembled WGS sequence"/>
</dbReference>
<accession>A0ACB5TQ11</accession>
<name>A0ACB5TQ11_CANBO</name>
<keyword evidence="2" id="KW-1185">Reference proteome</keyword>
<dbReference type="EMBL" id="BSXV01001471">
    <property type="protein sequence ID" value="GME92956.1"/>
    <property type="molecule type" value="Genomic_DNA"/>
</dbReference>
<comment type="caution">
    <text evidence="1">The sequence shown here is derived from an EMBL/GenBank/DDBJ whole genome shotgun (WGS) entry which is preliminary data.</text>
</comment>
<organism evidence="1 2">
    <name type="scientific">Candida boidinii</name>
    <name type="common">Yeast</name>
    <dbReference type="NCBI Taxonomy" id="5477"/>
    <lineage>
        <taxon>Eukaryota</taxon>
        <taxon>Fungi</taxon>
        <taxon>Dikarya</taxon>
        <taxon>Ascomycota</taxon>
        <taxon>Saccharomycotina</taxon>
        <taxon>Pichiomycetes</taxon>
        <taxon>Pichiales</taxon>
        <taxon>Pichiaceae</taxon>
        <taxon>Ogataea</taxon>
        <taxon>Ogataea/Candida clade</taxon>
    </lineage>
</organism>
<proteinExistence type="predicted"/>